<sequence>MSSDGLENGQGDAVSVFIVSLGNPPPHDQSRHSAGHILLKALQSHLEFPAFRRSRPFGNSLISEAKSRIT</sequence>
<dbReference type="RefSeq" id="XP_066667249.1">
    <property type="nucleotide sequence ID" value="XM_066811907.1"/>
</dbReference>
<reference evidence="1 2" key="1">
    <citation type="submission" date="2023-01" db="EMBL/GenBank/DDBJ databases">
        <title>Analysis of 21 Apiospora genomes using comparative genomics revels a genus with tremendous synthesis potential of carbohydrate active enzymes and secondary metabolites.</title>
        <authorList>
            <person name="Sorensen T."/>
        </authorList>
    </citation>
    <scope>NUCLEOTIDE SEQUENCE [LARGE SCALE GENOMIC DNA]</scope>
    <source>
        <strain evidence="1 2">CBS 114990</strain>
    </source>
</reference>
<protein>
    <recommendedName>
        <fullName evidence="3">Peptidyl-tRNA hydrolase</fullName>
    </recommendedName>
</protein>
<evidence type="ECO:0008006" key="3">
    <source>
        <dbReference type="Google" id="ProtNLM"/>
    </source>
</evidence>
<dbReference type="Gene3D" id="3.40.50.1470">
    <property type="entry name" value="Peptidyl-tRNA hydrolase"/>
    <property type="match status" value="1"/>
</dbReference>
<dbReference type="Proteomes" id="UP001433268">
    <property type="component" value="Unassembled WGS sequence"/>
</dbReference>
<organism evidence="1 2">
    <name type="scientific">Apiospora hydei</name>
    <dbReference type="NCBI Taxonomy" id="1337664"/>
    <lineage>
        <taxon>Eukaryota</taxon>
        <taxon>Fungi</taxon>
        <taxon>Dikarya</taxon>
        <taxon>Ascomycota</taxon>
        <taxon>Pezizomycotina</taxon>
        <taxon>Sordariomycetes</taxon>
        <taxon>Xylariomycetidae</taxon>
        <taxon>Amphisphaeriales</taxon>
        <taxon>Apiosporaceae</taxon>
        <taxon>Apiospora</taxon>
    </lineage>
</organism>
<gene>
    <name evidence="1" type="ORF">PG997_007592</name>
</gene>
<dbReference type="InterPro" id="IPR036416">
    <property type="entry name" value="Pept_tRNA_hydro_sf"/>
</dbReference>
<evidence type="ECO:0000313" key="1">
    <source>
        <dbReference type="EMBL" id="KAK8079774.1"/>
    </source>
</evidence>
<proteinExistence type="predicted"/>
<dbReference type="GeneID" id="92044967"/>
<name>A0ABR1WC87_9PEZI</name>
<accession>A0ABR1WC87</accession>
<evidence type="ECO:0000313" key="2">
    <source>
        <dbReference type="Proteomes" id="UP001433268"/>
    </source>
</evidence>
<dbReference type="SUPFAM" id="SSF53178">
    <property type="entry name" value="Peptidyl-tRNA hydrolase-like"/>
    <property type="match status" value="1"/>
</dbReference>
<comment type="caution">
    <text evidence="1">The sequence shown here is derived from an EMBL/GenBank/DDBJ whole genome shotgun (WGS) entry which is preliminary data.</text>
</comment>
<keyword evidence="2" id="KW-1185">Reference proteome</keyword>
<dbReference type="EMBL" id="JAQQWN010000006">
    <property type="protein sequence ID" value="KAK8079774.1"/>
    <property type="molecule type" value="Genomic_DNA"/>
</dbReference>